<dbReference type="SUPFAM" id="SSF54292">
    <property type="entry name" value="2Fe-2S ferredoxin-like"/>
    <property type="match status" value="1"/>
</dbReference>
<name>A0A644Y153_9ZZZZ</name>
<evidence type="ECO:0000256" key="2">
    <source>
        <dbReference type="ARBA" id="ARBA00022723"/>
    </source>
</evidence>
<evidence type="ECO:0000256" key="4">
    <source>
        <dbReference type="ARBA" id="ARBA00023004"/>
    </source>
</evidence>
<evidence type="ECO:0000256" key="5">
    <source>
        <dbReference type="ARBA" id="ARBA00023014"/>
    </source>
</evidence>
<protein>
    <submittedName>
        <fullName evidence="7">Carbon monoxide dehydrogenase small chain</fullName>
        <ecNumber evidence="7">1.2.5.3</ecNumber>
    </submittedName>
</protein>
<dbReference type="PROSITE" id="PS51085">
    <property type="entry name" value="2FE2S_FER_2"/>
    <property type="match status" value="1"/>
</dbReference>
<dbReference type="InterPro" id="IPR036010">
    <property type="entry name" value="2Fe-2S_ferredoxin-like_sf"/>
</dbReference>
<dbReference type="Gene3D" id="3.10.20.30">
    <property type="match status" value="1"/>
</dbReference>
<dbReference type="InterPro" id="IPR001041">
    <property type="entry name" value="2Fe-2S_ferredoxin-type"/>
</dbReference>
<dbReference type="PANTHER" id="PTHR44379:SF7">
    <property type="entry name" value="XANTHINE DEHYDROGENASE SUBUNIT E-RELATED"/>
    <property type="match status" value="1"/>
</dbReference>
<evidence type="ECO:0000256" key="1">
    <source>
        <dbReference type="ARBA" id="ARBA00022714"/>
    </source>
</evidence>
<reference evidence="7" key="1">
    <citation type="submission" date="2019-08" db="EMBL/GenBank/DDBJ databases">
        <authorList>
            <person name="Kucharzyk K."/>
            <person name="Murdoch R.W."/>
            <person name="Higgins S."/>
            <person name="Loffler F."/>
        </authorList>
    </citation>
    <scope>NUCLEOTIDE SEQUENCE</scope>
</reference>
<dbReference type="Gene3D" id="1.10.150.120">
    <property type="entry name" value="[2Fe-2S]-binding domain"/>
    <property type="match status" value="1"/>
</dbReference>
<dbReference type="AlphaFoldDB" id="A0A644Y153"/>
<dbReference type="InterPro" id="IPR006058">
    <property type="entry name" value="2Fe2S_fd_BS"/>
</dbReference>
<organism evidence="7">
    <name type="scientific">bioreactor metagenome</name>
    <dbReference type="NCBI Taxonomy" id="1076179"/>
    <lineage>
        <taxon>unclassified sequences</taxon>
        <taxon>metagenomes</taxon>
        <taxon>ecological metagenomes</taxon>
    </lineage>
</organism>
<dbReference type="GO" id="GO:0051537">
    <property type="term" value="F:2 iron, 2 sulfur cluster binding"/>
    <property type="evidence" value="ECO:0007669"/>
    <property type="project" value="UniProtKB-KW"/>
</dbReference>
<evidence type="ECO:0000259" key="6">
    <source>
        <dbReference type="PROSITE" id="PS51085"/>
    </source>
</evidence>
<dbReference type="Pfam" id="PF00111">
    <property type="entry name" value="Fer2"/>
    <property type="match status" value="1"/>
</dbReference>
<evidence type="ECO:0000256" key="3">
    <source>
        <dbReference type="ARBA" id="ARBA00023002"/>
    </source>
</evidence>
<dbReference type="EMBL" id="VSSQ01003281">
    <property type="protein sequence ID" value="MPM19964.1"/>
    <property type="molecule type" value="Genomic_DNA"/>
</dbReference>
<proteinExistence type="predicted"/>
<dbReference type="Pfam" id="PF01799">
    <property type="entry name" value="Fer2_2"/>
    <property type="match status" value="1"/>
</dbReference>
<dbReference type="EC" id="1.2.5.3" evidence="7"/>
<keyword evidence="3 7" id="KW-0560">Oxidoreductase</keyword>
<dbReference type="CDD" id="cd00207">
    <property type="entry name" value="fer2"/>
    <property type="match status" value="1"/>
</dbReference>
<dbReference type="InterPro" id="IPR012675">
    <property type="entry name" value="Beta-grasp_dom_sf"/>
</dbReference>
<dbReference type="GO" id="GO:0046872">
    <property type="term" value="F:metal ion binding"/>
    <property type="evidence" value="ECO:0007669"/>
    <property type="project" value="UniProtKB-KW"/>
</dbReference>
<gene>
    <name evidence="7" type="primary">cutS_5</name>
    <name evidence="7" type="ORF">SDC9_66391</name>
</gene>
<keyword evidence="5" id="KW-0411">Iron-sulfur</keyword>
<evidence type="ECO:0000313" key="7">
    <source>
        <dbReference type="EMBL" id="MPM19964.1"/>
    </source>
</evidence>
<comment type="caution">
    <text evidence="7">The sequence shown here is derived from an EMBL/GenBank/DDBJ whole genome shotgun (WGS) entry which is preliminary data.</text>
</comment>
<accession>A0A644Y153</accession>
<keyword evidence="2" id="KW-0479">Metal-binding</keyword>
<dbReference type="FunFam" id="3.10.20.30:FF:000020">
    <property type="entry name" value="Xanthine dehydrogenase iron-sulfur subunit"/>
    <property type="match status" value="1"/>
</dbReference>
<dbReference type="PANTHER" id="PTHR44379">
    <property type="entry name" value="OXIDOREDUCTASE WITH IRON-SULFUR SUBUNIT"/>
    <property type="match status" value="1"/>
</dbReference>
<sequence length="161" mass="17689">MVRYEGKTVITLQVNGELRELAVRPSDLLLDVLREQLGLTAAKPGCKNGDCGACTVIMDGWPAKSCLVLAVEAQGQVILTVEGLGGTAAIQKAFVSENAFQCGYCTSGFLMVCHALQMQHPVMPEEHIVEEWLQSNLCRCTSYQEIRNAVHTMYRLQNTTL</sequence>
<dbReference type="GO" id="GO:0008805">
    <property type="term" value="F:carbon-monoxide oxygenase activity"/>
    <property type="evidence" value="ECO:0007669"/>
    <property type="project" value="UniProtKB-EC"/>
</dbReference>
<dbReference type="InterPro" id="IPR036884">
    <property type="entry name" value="2Fe-2S-bd_dom_sf"/>
</dbReference>
<dbReference type="InterPro" id="IPR051452">
    <property type="entry name" value="Diverse_Oxidoreductases"/>
</dbReference>
<dbReference type="PROSITE" id="PS00197">
    <property type="entry name" value="2FE2S_FER_1"/>
    <property type="match status" value="1"/>
</dbReference>
<dbReference type="InterPro" id="IPR002888">
    <property type="entry name" value="2Fe-2S-bd"/>
</dbReference>
<dbReference type="SUPFAM" id="SSF47741">
    <property type="entry name" value="CO dehydrogenase ISP C-domain like"/>
    <property type="match status" value="1"/>
</dbReference>
<feature type="domain" description="2Fe-2S ferredoxin-type" evidence="6">
    <location>
        <begin position="8"/>
        <end position="84"/>
    </location>
</feature>
<keyword evidence="4" id="KW-0408">Iron</keyword>
<keyword evidence="1" id="KW-0001">2Fe-2S</keyword>